<evidence type="ECO:0000313" key="2">
    <source>
        <dbReference type="Proteomes" id="UP000178367"/>
    </source>
</evidence>
<dbReference type="STRING" id="1797994.A2227_05570"/>
<dbReference type="Proteomes" id="UP000178367">
    <property type="component" value="Unassembled WGS sequence"/>
</dbReference>
<name>A0A1F5SH41_9BACT</name>
<organism evidence="1 2">
    <name type="scientific">Candidatus Falkowbacteria bacterium RIFOXYA2_FULL_47_19</name>
    <dbReference type="NCBI Taxonomy" id="1797994"/>
    <lineage>
        <taxon>Bacteria</taxon>
        <taxon>Candidatus Falkowiibacteriota</taxon>
    </lineage>
</organism>
<dbReference type="EMBL" id="MFGB01000018">
    <property type="protein sequence ID" value="OGF25942.1"/>
    <property type="molecule type" value="Genomic_DNA"/>
</dbReference>
<gene>
    <name evidence="1" type="ORF">A2227_05570</name>
</gene>
<dbReference type="AlphaFoldDB" id="A0A1F5SH41"/>
<evidence type="ECO:0000313" key="1">
    <source>
        <dbReference type="EMBL" id="OGF25942.1"/>
    </source>
</evidence>
<reference evidence="1 2" key="1">
    <citation type="journal article" date="2016" name="Nat. Commun.">
        <title>Thousands of microbial genomes shed light on interconnected biogeochemical processes in an aquifer system.</title>
        <authorList>
            <person name="Anantharaman K."/>
            <person name="Brown C.T."/>
            <person name="Hug L.A."/>
            <person name="Sharon I."/>
            <person name="Castelle C.J."/>
            <person name="Probst A.J."/>
            <person name="Thomas B.C."/>
            <person name="Singh A."/>
            <person name="Wilkins M.J."/>
            <person name="Karaoz U."/>
            <person name="Brodie E.L."/>
            <person name="Williams K.H."/>
            <person name="Hubbard S.S."/>
            <person name="Banfield J.F."/>
        </authorList>
    </citation>
    <scope>NUCLEOTIDE SEQUENCE [LARGE SCALE GENOMIC DNA]</scope>
</reference>
<protein>
    <submittedName>
        <fullName evidence="1">Uncharacterized protein</fullName>
    </submittedName>
</protein>
<proteinExistence type="predicted"/>
<accession>A0A1F5SH41</accession>
<sequence length="422" mass="45703">MANKKNITPKTETEITETLKTAETAPATPAYPAAWQERVGAFAEKVGKTLEEVTAALAPIVGEAGDEALGYLADETASPIADIKEKLAGLNIPSAKFNAHVGILRGPKVKIEMPADASAARGPSLDVLPAVPDDDSFLAMLKVGGELKIGQTEIISALKAALAERVGLFRLPEVLRDRMEAFAEQNDEPCGEAYYKLRKMVTQRNYAEVLSVLGVEGQFVNASRKKKLLDRLEEYLWIALHDFQSQLMSWQRSWMDGAANPALMMAAFTAAVGGGGQMPPGMMSPPDTSVLRDAAESVIDKINKAFAGTGIPVSRALAYDAQTIKNVMQDERLPALVGAATKEQMLKMLGVDVAADYVRMERNLVRYALAVMELPKVDGGNSELVYLGAMVQLGLSIPWDKLLRGGIKPASKKDFHRFNEDE</sequence>
<comment type="caution">
    <text evidence="1">The sequence shown here is derived from an EMBL/GenBank/DDBJ whole genome shotgun (WGS) entry which is preliminary data.</text>
</comment>